<dbReference type="Proteomes" id="UP001470230">
    <property type="component" value="Unassembled WGS sequence"/>
</dbReference>
<dbReference type="InterPro" id="IPR036770">
    <property type="entry name" value="Ankyrin_rpt-contain_sf"/>
</dbReference>
<accession>A0ABR2KIJ6</accession>
<keyword evidence="5" id="KW-1185">Reference proteome</keyword>
<keyword evidence="2 3" id="KW-0040">ANK repeat</keyword>
<dbReference type="SUPFAM" id="SSF48403">
    <property type="entry name" value="Ankyrin repeat"/>
    <property type="match status" value="1"/>
</dbReference>
<evidence type="ECO:0000313" key="5">
    <source>
        <dbReference type="Proteomes" id="UP001470230"/>
    </source>
</evidence>
<sequence length="111" mass="12351">MNSVKLAISRGNAEIFDILVKEGMIEVNERLENQLTPIILASIFESIEIVRYLIQFGKSVDVNAVDDSGRTALHHASDEGFVDIVKLLVDVPGIQLDIEDSEFVSLFLCFI</sequence>
<evidence type="ECO:0000256" key="1">
    <source>
        <dbReference type="ARBA" id="ARBA00022737"/>
    </source>
</evidence>
<proteinExistence type="predicted"/>
<dbReference type="EMBL" id="JAPFFF010000004">
    <property type="protein sequence ID" value="KAK8890969.1"/>
    <property type="molecule type" value="Genomic_DNA"/>
</dbReference>
<comment type="caution">
    <text evidence="4">The sequence shown here is derived from an EMBL/GenBank/DDBJ whole genome shotgun (WGS) entry which is preliminary data.</text>
</comment>
<dbReference type="PANTHER" id="PTHR24198:SF165">
    <property type="entry name" value="ANKYRIN REPEAT-CONTAINING PROTEIN-RELATED"/>
    <property type="match status" value="1"/>
</dbReference>
<protein>
    <submittedName>
        <fullName evidence="4">Ankyrin-repeat protein</fullName>
    </submittedName>
</protein>
<evidence type="ECO:0000256" key="3">
    <source>
        <dbReference type="PROSITE-ProRule" id="PRU00023"/>
    </source>
</evidence>
<dbReference type="Pfam" id="PF12796">
    <property type="entry name" value="Ank_2"/>
    <property type="match status" value="1"/>
</dbReference>
<evidence type="ECO:0000313" key="4">
    <source>
        <dbReference type="EMBL" id="KAK8890969.1"/>
    </source>
</evidence>
<dbReference type="Gene3D" id="1.25.40.20">
    <property type="entry name" value="Ankyrin repeat-containing domain"/>
    <property type="match status" value="1"/>
</dbReference>
<keyword evidence="1" id="KW-0677">Repeat</keyword>
<gene>
    <name evidence="4" type="ORF">M9Y10_028170</name>
</gene>
<reference evidence="4 5" key="1">
    <citation type="submission" date="2024-04" db="EMBL/GenBank/DDBJ databases">
        <title>Tritrichomonas musculus Genome.</title>
        <authorList>
            <person name="Alves-Ferreira E."/>
            <person name="Grigg M."/>
            <person name="Lorenzi H."/>
            <person name="Galac M."/>
        </authorList>
    </citation>
    <scope>NUCLEOTIDE SEQUENCE [LARGE SCALE GENOMIC DNA]</scope>
    <source>
        <strain evidence="4 5">EAF2021</strain>
    </source>
</reference>
<dbReference type="PROSITE" id="PS50297">
    <property type="entry name" value="ANK_REP_REGION"/>
    <property type="match status" value="1"/>
</dbReference>
<organism evidence="4 5">
    <name type="scientific">Tritrichomonas musculus</name>
    <dbReference type="NCBI Taxonomy" id="1915356"/>
    <lineage>
        <taxon>Eukaryota</taxon>
        <taxon>Metamonada</taxon>
        <taxon>Parabasalia</taxon>
        <taxon>Tritrichomonadida</taxon>
        <taxon>Tritrichomonadidae</taxon>
        <taxon>Tritrichomonas</taxon>
    </lineage>
</organism>
<evidence type="ECO:0000256" key="2">
    <source>
        <dbReference type="ARBA" id="ARBA00023043"/>
    </source>
</evidence>
<dbReference type="SMART" id="SM00248">
    <property type="entry name" value="ANK"/>
    <property type="match status" value="3"/>
</dbReference>
<feature type="repeat" description="ANK" evidence="3">
    <location>
        <begin position="68"/>
        <end position="90"/>
    </location>
</feature>
<dbReference type="PROSITE" id="PS50088">
    <property type="entry name" value="ANK_REPEAT"/>
    <property type="match status" value="1"/>
</dbReference>
<dbReference type="InterPro" id="IPR002110">
    <property type="entry name" value="Ankyrin_rpt"/>
</dbReference>
<name>A0ABR2KIJ6_9EUKA</name>
<dbReference type="PANTHER" id="PTHR24198">
    <property type="entry name" value="ANKYRIN REPEAT AND PROTEIN KINASE DOMAIN-CONTAINING PROTEIN"/>
    <property type="match status" value="1"/>
</dbReference>